<organism evidence="2 3">
    <name type="scientific">Methylococcus geothermalis</name>
    <dbReference type="NCBI Taxonomy" id="2681310"/>
    <lineage>
        <taxon>Bacteria</taxon>
        <taxon>Pseudomonadati</taxon>
        <taxon>Pseudomonadota</taxon>
        <taxon>Gammaproteobacteria</taxon>
        <taxon>Methylococcales</taxon>
        <taxon>Methylococcaceae</taxon>
        <taxon>Methylococcus</taxon>
    </lineage>
</organism>
<dbReference type="SMART" id="SM00327">
    <property type="entry name" value="VWA"/>
    <property type="match status" value="1"/>
</dbReference>
<proteinExistence type="predicted"/>
<keyword evidence="3" id="KW-1185">Reference proteome</keyword>
<dbReference type="SUPFAM" id="SSF53300">
    <property type="entry name" value="vWA-like"/>
    <property type="match status" value="1"/>
</dbReference>
<name>A0A858Q7R8_9GAMM</name>
<evidence type="ECO:0000313" key="2">
    <source>
        <dbReference type="EMBL" id="QJD29867.1"/>
    </source>
</evidence>
<sequence length="308" mass="33922">MKPRFGRSFAGLAVAALLALLAWANPRIPLEQPVFRYLFVLDITQSMNTRDYHLDGLPADRLGFAKAAVRRAIAELPCGSEAGLGLFTTQTVELLFEPLEVCRHAGVIEDVLEHIDWRMAWAADSFIAQGLNAALRIVKKRDSGLRLVFLSDGQQTPDDPVRPELQVKPGEVQGLIVGTGDLKPVPVPRLDRENRPLGFWEKADILAPVTTTAYLDASADATHRRKNDGSLYLSWLHEAELKEFANTAGLGYLRLDAPETLSRALHDPGLGELRRVPTGIGWMLALGAWVLVLWPHIGPNLKARHVSG</sequence>
<protein>
    <submittedName>
        <fullName evidence="2">VWA domain-containing protein</fullName>
    </submittedName>
</protein>
<accession>A0A858Q7R8</accession>
<dbReference type="InterPro" id="IPR002035">
    <property type="entry name" value="VWF_A"/>
</dbReference>
<dbReference type="Pfam" id="PF13519">
    <property type="entry name" value="VWA_2"/>
    <property type="match status" value="1"/>
</dbReference>
<dbReference type="InterPro" id="IPR036465">
    <property type="entry name" value="vWFA_dom_sf"/>
</dbReference>
<dbReference type="KEGG" id="metu:GNH96_07690"/>
<dbReference type="Proteomes" id="UP000503004">
    <property type="component" value="Chromosome"/>
</dbReference>
<reference evidence="3" key="1">
    <citation type="submission" date="2019-12" db="EMBL/GenBank/DDBJ databases">
        <authorList>
            <person name="Awala S.I."/>
            <person name="Rhee S.K."/>
        </authorList>
    </citation>
    <scope>NUCLEOTIDE SEQUENCE [LARGE SCALE GENOMIC DNA]</scope>
    <source>
        <strain evidence="3">IM1</strain>
    </source>
</reference>
<dbReference type="CDD" id="cd00198">
    <property type="entry name" value="vWFA"/>
    <property type="match status" value="1"/>
</dbReference>
<dbReference type="RefSeq" id="WP_169603148.1">
    <property type="nucleotide sequence ID" value="NZ_CP046565.1"/>
</dbReference>
<dbReference type="AlphaFoldDB" id="A0A858Q7R8"/>
<gene>
    <name evidence="2" type="ORF">GNH96_07690</name>
</gene>
<dbReference type="EMBL" id="CP046565">
    <property type="protein sequence ID" value="QJD29867.1"/>
    <property type="molecule type" value="Genomic_DNA"/>
</dbReference>
<evidence type="ECO:0000259" key="1">
    <source>
        <dbReference type="SMART" id="SM00327"/>
    </source>
</evidence>
<feature type="domain" description="VWFA" evidence="1">
    <location>
        <begin position="34"/>
        <end position="207"/>
    </location>
</feature>
<evidence type="ECO:0000313" key="3">
    <source>
        <dbReference type="Proteomes" id="UP000503004"/>
    </source>
</evidence>
<dbReference type="Gene3D" id="3.40.50.410">
    <property type="entry name" value="von Willebrand factor, type A domain"/>
    <property type="match status" value="1"/>
</dbReference>